<keyword evidence="1" id="KW-1133">Transmembrane helix</keyword>
<dbReference type="OrthoDB" id="9809813at2"/>
<feature type="domain" description="DUF218" evidence="2">
    <location>
        <begin position="79"/>
        <end position="235"/>
    </location>
</feature>
<dbReference type="AlphaFoldDB" id="A1S7S9"/>
<evidence type="ECO:0000259" key="2">
    <source>
        <dbReference type="Pfam" id="PF02698"/>
    </source>
</evidence>
<dbReference type="EMBL" id="CP000507">
    <property type="protein sequence ID" value="ABM00436.1"/>
    <property type="molecule type" value="Genomic_DNA"/>
</dbReference>
<dbReference type="STRING" id="326297.Sama_2230"/>
<dbReference type="GO" id="GO:0043164">
    <property type="term" value="P:Gram-negative-bacterium-type cell wall biogenesis"/>
    <property type="evidence" value="ECO:0007669"/>
    <property type="project" value="TreeGrafter"/>
</dbReference>
<protein>
    <recommendedName>
        <fullName evidence="2">DUF218 domain-containing protein</fullName>
    </recommendedName>
</protein>
<gene>
    <name evidence="3" type="ordered locus">Sama_2230</name>
</gene>
<evidence type="ECO:0000256" key="1">
    <source>
        <dbReference type="SAM" id="Phobius"/>
    </source>
</evidence>
<evidence type="ECO:0000313" key="3">
    <source>
        <dbReference type="EMBL" id="ABM00436.1"/>
    </source>
</evidence>
<organism evidence="3 4">
    <name type="scientific">Shewanella amazonensis (strain ATCC BAA-1098 / SB2B)</name>
    <dbReference type="NCBI Taxonomy" id="326297"/>
    <lineage>
        <taxon>Bacteria</taxon>
        <taxon>Pseudomonadati</taxon>
        <taxon>Pseudomonadota</taxon>
        <taxon>Gammaproteobacteria</taxon>
        <taxon>Alteromonadales</taxon>
        <taxon>Shewanellaceae</taxon>
        <taxon>Shewanella</taxon>
    </lineage>
</organism>
<dbReference type="InterPro" id="IPR051599">
    <property type="entry name" value="Cell_Envelope_Assoc"/>
</dbReference>
<dbReference type="PANTHER" id="PTHR30336:SF4">
    <property type="entry name" value="ENVELOPE BIOGENESIS FACTOR ELYC"/>
    <property type="match status" value="1"/>
</dbReference>
<feature type="transmembrane region" description="Helical" evidence="1">
    <location>
        <begin position="38"/>
        <end position="59"/>
    </location>
</feature>
<keyword evidence="1" id="KW-0812">Transmembrane</keyword>
<dbReference type="RefSeq" id="WP_011760343.1">
    <property type="nucleotide sequence ID" value="NC_008700.1"/>
</dbReference>
<dbReference type="CDD" id="cd06259">
    <property type="entry name" value="YdcF-like"/>
    <property type="match status" value="1"/>
</dbReference>
<dbReference type="GO" id="GO:0005886">
    <property type="term" value="C:plasma membrane"/>
    <property type="evidence" value="ECO:0007669"/>
    <property type="project" value="TreeGrafter"/>
</dbReference>
<proteinExistence type="predicted"/>
<accession>A1S7S9</accession>
<reference evidence="3 4" key="1">
    <citation type="submission" date="2006-12" db="EMBL/GenBank/DDBJ databases">
        <title>Complete sequence of Shewanella amazonensis SB2B.</title>
        <authorList>
            <consortium name="US DOE Joint Genome Institute"/>
            <person name="Copeland A."/>
            <person name="Lucas S."/>
            <person name="Lapidus A."/>
            <person name="Barry K."/>
            <person name="Detter J.C."/>
            <person name="Glavina del Rio T."/>
            <person name="Hammon N."/>
            <person name="Israni S."/>
            <person name="Dalin E."/>
            <person name="Tice H."/>
            <person name="Pitluck S."/>
            <person name="Munk A.C."/>
            <person name="Brettin T."/>
            <person name="Bruce D."/>
            <person name="Han C."/>
            <person name="Tapia R."/>
            <person name="Gilna P."/>
            <person name="Schmutz J."/>
            <person name="Larimer F."/>
            <person name="Land M."/>
            <person name="Hauser L."/>
            <person name="Kyrpides N."/>
            <person name="Mikhailova N."/>
            <person name="Fredrickson J."/>
            <person name="Richardson P."/>
        </authorList>
    </citation>
    <scope>NUCLEOTIDE SEQUENCE [LARGE SCALE GENOMIC DNA]</scope>
    <source>
        <strain evidence="4">ATCC BAA-1098 / SB2B</strain>
    </source>
</reference>
<feature type="transmembrane region" description="Helical" evidence="1">
    <location>
        <begin position="6"/>
        <end position="29"/>
    </location>
</feature>
<dbReference type="KEGG" id="saz:Sama_2230"/>
<dbReference type="InterPro" id="IPR014729">
    <property type="entry name" value="Rossmann-like_a/b/a_fold"/>
</dbReference>
<keyword evidence="4" id="KW-1185">Reference proteome</keyword>
<dbReference type="Proteomes" id="UP000009175">
    <property type="component" value="Chromosome"/>
</dbReference>
<keyword evidence="1" id="KW-0472">Membrane</keyword>
<dbReference type="Gene3D" id="3.40.50.620">
    <property type="entry name" value="HUPs"/>
    <property type="match status" value="1"/>
</dbReference>
<dbReference type="eggNOG" id="COG1434">
    <property type="taxonomic scope" value="Bacteria"/>
</dbReference>
<dbReference type="GO" id="GO:0000270">
    <property type="term" value="P:peptidoglycan metabolic process"/>
    <property type="evidence" value="ECO:0007669"/>
    <property type="project" value="TreeGrafter"/>
</dbReference>
<name>A1S7S9_SHEAM</name>
<dbReference type="InterPro" id="IPR003848">
    <property type="entry name" value="DUF218"/>
</dbReference>
<evidence type="ECO:0000313" key="4">
    <source>
        <dbReference type="Proteomes" id="UP000009175"/>
    </source>
</evidence>
<dbReference type="Pfam" id="PF02698">
    <property type="entry name" value="DUF218"/>
    <property type="match status" value="1"/>
</dbReference>
<dbReference type="PANTHER" id="PTHR30336">
    <property type="entry name" value="INNER MEMBRANE PROTEIN, PROBABLE PERMEASE"/>
    <property type="match status" value="1"/>
</dbReference>
<dbReference type="HOGENOM" id="CLU_053514_0_1_6"/>
<sequence>MFLLKKLLSLLVMPIPLLVLVLLLVLLIWRRRALARSLLMLSIAALVFLSSTFGSNLIISPLEQRYSANPRPILGDCVVSVLGSEHDDAIFGSAVQQLSPVALARLTEGLKQMSLGQDCTLIVSGYRSDYNRFAHADVMKQAAMELGVPEAQIIALPLARDTLEEARQIKALGLQGALRLVTSAAHMPRAMAMFAHEGITADAAPTDFTARQSTWWRLNADALNSAQKAIHEYVGTLWFELRYGA</sequence>